<dbReference type="SUPFAM" id="SSF55811">
    <property type="entry name" value="Nudix"/>
    <property type="match status" value="1"/>
</dbReference>
<dbReference type="InterPro" id="IPR020084">
    <property type="entry name" value="NUDIX_hydrolase_CS"/>
</dbReference>
<accession>A0A834WMI3</accession>
<dbReference type="Pfam" id="PF18290">
    <property type="entry name" value="Nudix_hydro"/>
    <property type="match status" value="1"/>
</dbReference>
<dbReference type="InterPro" id="IPR015797">
    <property type="entry name" value="NUDIX_hydrolase-like_dom_sf"/>
</dbReference>
<dbReference type="CDD" id="cd04670">
    <property type="entry name" value="NUDIX_ASFGF2_Nudt6"/>
    <property type="match status" value="1"/>
</dbReference>
<dbReference type="EMBL" id="JAAIUW010000006">
    <property type="protein sequence ID" value="KAF7828457.1"/>
    <property type="molecule type" value="Genomic_DNA"/>
</dbReference>
<evidence type="ECO:0000313" key="5">
    <source>
        <dbReference type="EMBL" id="KAF7828457.1"/>
    </source>
</evidence>
<dbReference type="GO" id="GO:0051287">
    <property type="term" value="F:NAD binding"/>
    <property type="evidence" value="ECO:0007669"/>
    <property type="project" value="TreeGrafter"/>
</dbReference>
<comment type="caution">
    <text evidence="5">The sequence shown here is derived from an EMBL/GenBank/DDBJ whole genome shotgun (WGS) entry which is preliminary data.</text>
</comment>
<organism evidence="5 6">
    <name type="scientific">Senna tora</name>
    <dbReference type="NCBI Taxonomy" id="362788"/>
    <lineage>
        <taxon>Eukaryota</taxon>
        <taxon>Viridiplantae</taxon>
        <taxon>Streptophyta</taxon>
        <taxon>Embryophyta</taxon>
        <taxon>Tracheophyta</taxon>
        <taxon>Spermatophyta</taxon>
        <taxon>Magnoliopsida</taxon>
        <taxon>eudicotyledons</taxon>
        <taxon>Gunneridae</taxon>
        <taxon>Pentapetalae</taxon>
        <taxon>rosids</taxon>
        <taxon>fabids</taxon>
        <taxon>Fabales</taxon>
        <taxon>Fabaceae</taxon>
        <taxon>Caesalpinioideae</taxon>
        <taxon>Cassia clade</taxon>
        <taxon>Senna</taxon>
    </lineage>
</organism>
<dbReference type="Pfam" id="PF00293">
    <property type="entry name" value="NUDIX"/>
    <property type="match status" value="1"/>
</dbReference>
<dbReference type="PROSITE" id="PS00893">
    <property type="entry name" value="NUDIX_BOX"/>
    <property type="match status" value="1"/>
</dbReference>
<proteinExistence type="inferred from homology"/>
<evidence type="ECO:0000256" key="1">
    <source>
        <dbReference type="ARBA" id="ARBA00005582"/>
    </source>
</evidence>
<dbReference type="Proteomes" id="UP000634136">
    <property type="component" value="Unassembled WGS sequence"/>
</dbReference>
<name>A0A834WMI3_9FABA</name>
<dbReference type="InterPro" id="IPR003293">
    <property type="entry name" value="Nudix_hydrolase6-like"/>
</dbReference>
<reference evidence="5" key="1">
    <citation type="submission" date="2020-09" db="EMBL/GenBank/DDBJ databases">
        <title>Genome-Enabled Discovery of Anthraquinone Biosynthesis in Senna tora.</title>
        <authorList>
            <person name="Kang S.-H."/>
            <person name="Pandey R.P."/>
            <person name="Lee C.-M."/>
            <person name="Sim J.-S."/>
            <person name="Jeong J.-T."/>
            <person name="Choi B.-S."/>
            <person name="Jung M."/>
            <person name="Ginzburg D."/>
            <person name="Zhao K."/>
            <person name="Won S.Y."/>
            <person name="Oh T.-J."/>
            <person name="Yu Y."/>
            <person name="Kim N.-H."/>
            <person name="Lee O.R."/>
            <person name="Lee T.-H."/>
            <person name="Bashyal P."/>
            <person name="Kim T.-S."/>
            <person name="Lee W.-H."/>
            <person name="Kawkins C."/>
            <person name="Kim C.-K."/>
            <person name="Kim J.S."/>
            <person name="Ahn B.O."/>
            <person name="Rhee S.Y."/>
            <person name="Sohng J.K."/>
        </authorList>
    </citation>
    <scope>NUCLEOTIDE SEQUENCE</scope>
    <source>
        <tissue evidence="5">Leaf</tissue>
    </source>
</reference>
<keyword evidence="3 5" id="KW-0378">Hydrolase</keyword>
<keyword evidence="6" id="KW-1185">Reference proteome</keyword>
<dbReference type="PANTHER" id="PTHR13994">
    <property type="entry name" value="NUDIX HYDROLASE RELATED"/>
    <property type="match status" value="1"/>
</dbReference>
<evidence type="ECO:0000259" key="4">
    <source>
        <dbReference type="PROSITE" id="PS51462"/>
    </source>
</evidence>
<dbReference type="InterPro" id="IPR040618">
    <property type="entry name" value="Pre-Nudix"/>
</dbReference>
<evidence type="ECO:0000256" key="3">
    <source>
        <dbReference type="ARBA" id="ARBA00022801"/>
    </source>
</evidence>
<dbReference type="FunFam" id="3.40.630.30:FF:000016">
    <property type="entry name" value="nudix hydrolase 2"/>
    <property type="match status" value="1"/>
</dbReference>
<evidence type="ECO:0000256" key="2">
    <source>
        <dbReference type="ARBA" id="ARBA00022723"/>
    </source>
</evidence>
<dbReference type="Gene3D" id="3.90.79.10">
    <property type="entry name" value="Nucleoside Triphosphate Pyrophosphohydrolase"/>
    <property type="match status" value="1"/>
</dbReference>
<gene>
    <name evidence="5" type="ORF">G2W53_019621</name>
</gene>
<comment type="similarity">
    <text evidence="1">Belongs to the Nudix hydrolase family.</text>
</comment>
<dbReference type="AlphaFoldDB" id="A0A834WMI3"/>
<keyword evidence="2" id="KW-0479">Metal-binding</keyword>
<dbReference type="GO" id="GO:0047631">
    <property type="term" value="F:ADP-ribose diphosphatase activity"/>
    <property type="evidence" value="ECO:0007669"/>
    <property type="project" value="TreeGrafter"/>
</dbReference>
<dbReference type="PROSITE" id="PS51462">
    <property type="entry name" value="NUDIX"/>
    <property type="match status" value="1"/>
</dbReference>
<protein>
    <submittedName>
        <fullName evidence="5">Nudix hydrolase 8</fullName>
    </submittedName>
</protein>
<evidence type="ECO:0000313" key="6">
    <source>
        <dbReference type="Proteomes" id="UP000634136"/>
    </source>
</evidence>
<dbReference type="Gene3D" id="3.40.630.30">
    <property type="match status" value="1"/>
</dbReference>
<dbReference type="GO" id="GO:0035529">
    <property type="term" value="F:NADH pyrophosphatase activity"/>
    <property type="evidence" value="ECO:0007669"/>
    <property type="project" value="TreeGrafter"/>
</dbReference>
<dbReference type="PRINTS" id="PR01356">
    <property type="entry name" value="GFGPROTEIN"/>
</dbReference>
<dbReference type="GO" id="GO:0046872">
    <property type="term" value="F:metal ion binding"/>
    <property type="evidence" value="ECO:0007669"/>
    <property type="project" value="UniProtKB-KW"/>
</dbReference>
<dbReference type="PANTHER" id="PTHR13994:SF13">
    <property type="entry name" value="FI03680P"/>
    <property type="match status" value="1"/>
</dbReference>
<dbReference type="OrthoDB" id="447842at2759"/>
<sequence>MELKSFDSMCVSTSEIASLRTNYSTLLSTFTRKNSFRNSSHFNCRRVVFNYITGLILRAQWSGTTRDHKYFGDNVAAKASSNVINGTSLNGATSNLLFRNLGILDAFDDEYGGVVIDPDTLPTNPSAFAPILHLSLSHWKNMGKKGVWLKLPLEQSDLVPIAVKEGFQYHHAEPGYLMLTYWIPEGPCMLPANASHQVGVGGFVVNDNNEVLVVQEKHCSPATLGLWKIPTGFILEAEEIYMGAVREVKEETGIDTEFVEVIAFRHAHNVAFEKSDLFFICMLRPLSTKITVDDVEIEAAKWMPLAEFVEQPLIQEDSMFKKIIDICIARMGKRYCGLSPHHMVSKFDGKISSLYYNVMETHQDVTCIGN</sequence>
<feature type="domain" description="Nudix hydrolase" evidence="4">
    <location>
        <begin position="195"/>
        <end position="325"/>
    </location>
</feature>
<dbReference type="InterPro" id="IPR000086">
    <property type="entry name" value="NUDIX_hydrolase_dom"/>
</dbReference>
<dbReference type="FunFam" id="3.90.79.10:FF:000015">
    <property type="entry name" value="Nudix hydrolase 8"/>
    <property type="match status" value="1"/>
</dbReference>